<evidence type="ECO:0000256" key="4">
    <source>
        <dbReference type="ARBA" id="ARBA00023136"/>
    </source>
</evidence>
<evidence type="ECO:0000313" key="7">
    <source>
        <dbReference type="Proteomes" id="UP000261325"/>
    </source>
</evidence>
<keyword evidence="2 5" id="KW-0812">Transmembrane</keyword>
<feature type="transmembrane region" description="Helical" evidence="5">
    <location>
        <begin position="222"/>
        <end position="243"/>
    </location>
</feature>
<dbReference type="AlphaFoldDB" id="A0A350RRW1"/>
<keyword evidence="4 5" id="KW-0472">Membrane</keyword>
<feature type="transmembrane region" description="Helical" evidence="5">
    <location>
        <begin position="48"/>
        <end position="67"/>
    </location>
</feature>
<dbReference type="GO" id="GO:0016020">
    <property type="term" value="C:membrane"/>
    <property type="evidence" value="ECO:0007669"/>
    <property type="project" value="UniProtKB-SubCell"/>
</dbReference>
<dbReference type="Pfam" id="PF02535">
    <property type="entry name" value="Zip"/>
    <property type="match status" value="1"/>
</dbReference>
<evidence type="ECO:0000256" key="5">
    <source>
        <dbReference type="SAM" id="Phobius"/>
    </source>
</evidence>
<organism evidence="6 7">
    <name type="scientific">Marinobacter nauticus</name>
    <name type="common">Marinobacter hydrocarbonoclasticus</name>
    <name type="synonym">Marinobacter aquaeolei</name>
    <dbReference type="NCBI Taxonomy" id="2743"/>
    <lineage>
        <taxon>Bacteria</taxon>
        <taxon>Pseudomonadati</taxon>
        <taxon>Pseudomonadota</taxon>
        <taxon>Gammaproteobacteria</taxon>
        <taxon>Pseudomonadales</taxon>
        <taxon>Marinobacteraceae</taxon>
        <taxon>Marinobacter</taxon>
    </lineage>
</organism>
<evidence type="ECO:0000256" key="3">
    <source>
        <dbReference type="ARBA" id="ARBA00022989"/>
    </source>
</evidence>
<evidence type="ECO:0000313" key="6">
    <source>
        <dbReference type="EMBL" id="HAC26315.1"/>
    </source>
</evidence>
<feature type="transmembrane region" description="Helical" evidence="5">
    <location>
        <begin position="162"/>
        <end position="187"/>
    </location>
</feature>
<proteinExistence type="predicted"/>
<name>A0A350RRW1_MARNT</name>
<comment type="caution">
    <text evidence="6">The sequence shown here is derived from an EMBL/GenBank/DDBJ whole genome shotgun (WGS) entry which is preliminary data.</text>
</comment>
<evidence type="ECO:0000256" key="1">
    <source>
        <dbReference type="ARBA" id="ARBA00004141"/>
    </source>
</evidence>
<dbReference type="InterPro" id="IPR003689">
    <property type="entry name" value="ZIP"/>
</dbReference>
<evidence type="ECO:0000256" key="2">
    <source>
        <dbReference type="ARBA" id="ARBA00022692"/>
    </source>
</evidence>
<sequence length="245" mass="25251">MMLDALQANGLMQILLLTLMAGLAMPVGAALASVERIHPRWLETEVRHSVIAFGGGALLAAVALVLVPEGTANLSMVGIVVCFAGGGISFMLLDRWLAANGTPASQLVAMLSDFVPEAMALGATFSVSSEGGILLAGIIALQNIPEGFNSYRELVDATHYRGLKIVGALALMALLGPVAGALGYFLLSDAPSVVSGIMLFAAGGILYIIFQDIAPQVRLKKHWAPPLGALAGFLLGVMGEVALSG</sequence>
<dbReference type="Proteomes" id="UP000261325">
    <property type="component" value="Unassembled WGS sequence"/>
</dbReference>
<dbReference type="RefSeq" id="WP_023009196.1">
    <property type="nucleotide sequence ID" value="NZ_CAJXYA010000054.1"/>
</dbReference>
<protein>
    <submittedName>
        <fullName evidence="6">Divalent cation transporter</fullName>
    </submittedName>
</protein>
<dbReference type="GO" id="GO:0046873">
    <property type="term" value="F:metal ion transmembrane transporter activity"/>
    <property type="evidence" value="ECO:0007669"/>
    <property type="project" value="InterPro"/>
</dbReference>
<keyword evidence="3 5" id="KW-1133">Transmembrane helix</keyword>
<gene>
    <name evidence="6" type="ORF">DCF82_00590</name>
</gene>
<dbReference type="EMBL" id="DLYI01000007">
    <property type="protein sequence ID" value="HAC26315.1"/>
    <property type="molecule type" value="Genomic_DNA"/>
</dbReference>
<feature type="transmembrane region" description="Helical" evidence="5">
    <location>
        <begin position="193"/>
        <end position="210"/>
    </location>
</feature>
<reference evidence="6 7" key="1">
    <citation type="journal article" date="2018" name="Nat. Biotechnol.">
        <title>A standardized bacterial taxonomy based on genome phylogeny substantially revises the tree of life.</title>
        <authorList>
            <person name="Parks D.H."/>
            <person name="Chuvochina M."/>
            <person name="Waite D.W."/>
            <person name="Rinke C."/>
            <person name="Skarshewski A."/>
            <person name="Chaumeil P.A."/>
            <person name="Hugenholtz P."/>
        </authorList>
    </citation>
    <scope>NUCLEOTIDE SEQUENCE [LARGE SCALE GENOMIC DNA]</scope>
    <source>
        <strain evidence="6">UBA9049</strain>
    </source>
</reference>
<feature type="transmembrane region" description="Helical" evidence="5">
    <location>
        <begin position="74"/>
        <end position="98"/>
    </location>
</feature>
<accession>A0A350RRW1</accession>
<comment type="subcellular location">
    <subcellularLocation>
        <location evidence="1">Membrane</location>
        <topology evidence="1">Multi-pass membrane protein</topology>
    </subcellularLocation>
</comment>